<evidence type="ECO:0000256" key="5">
    <source>
        <dbReference type="ARBA" id="ARBA00023136"/>
    </source>
</evidence>
<evidence type="ECO:0000313" key="8">
    <source>
        <dbReference type="Proteomes" id="UP000657918"/>
    </source>
</evidence>
<dbReference type="Proteomes" id="UP000657918">
    <property type="component" value="Chromosome 16"/>
</dbReference>
<accession>A0A835J950</accession>
<evidence type="ECO:0000256" key="4">
    <source>
        <dbReference type="ARBA" id="ARBA00022989"/>
    </source>
</evidence>
<dbReference type="PANTHER" id="PTHR11119">
    <property type="entry name" value="XANTHINE-URACIL / VITAMIN C PERMEASE FAMILY MEMBER"/>
    <property type="match status" value="1"/>
</dbReference>
<comment type="similarity">
    <text evidence="2">Belongs to the nucleobase:cation symporter-2 (NCS2) (TC 2.A.40) family.</text>
</comment>
<reference evidence="7 8" key="1">
    <citation type="submission" date="2020-10" db="EMBL/GenBank/DDBJ databases">
        <title>Plant Genome Project.</title>
        <authorList>
            <person name="Zhang R.-G."/>
        </authorList>
    </citation>
    <scope>NUCLEOTIDE SEQUENCE [LARGE SCALE GENOMIC DNA]</scope>
    <source>
        <strain evidence="7">FAFU-HL-1</strain>
        <tissue evidence="7">Leaf</tissue>
    </source>
</reference>
<proteinExistence type="inferred from homology"/>
<organism evidence="7 8">
    <name type="scientific">Salix dunnii</name>
    <dbReference type="NCBI Taxonomy" id="1413687"/>
    <lineage>
        <taxon>Eukaryota</taxon>
        <taxon>Viridiplantae</taxon>
        <taxon>Streptophyta</taxon>
        <taxon>Embryophyta</taxon>
        <taxon>Tracheophyta</taxon>
        <taxon>Spermatophyta</taxon>
        <taxon>Magnoliopsida</taxon>
        <taxon>eudicotyledons</taxon>
        <taxon>Gunneridae</taxon>
        <taxon>Pentapetalae</taxon>
        <taxon>rosids</taxon>
        <taxon>fabids</taxon>
        <taxon>Malpighiales</taxon>
        <taxon>Salicaceae</taxon>
        <taxon>Saliceae</taxon>
        <taxon>Salix</taxon>
    </lineage>
</organism>
<keyword evidence="4 6" id="KW-1133">Transmembrane helix</keyword>
<dbReference type="EMBL" id="JADGMS010000016">
    <property type="protein sequence ID" value="KAF9665925.1"/>
    <property type="molecule type" value="Genomic_DNA"/>
</dbReference>
<name>A0A835J950_9ROSI</name>
<dbReference type="GO" id="GO:0022857">
    <property type="term" value="F:transmembrane transporter activity"/>
    <property type="evidence" value="ECO:0007669"/>
    <property type="project" value="InterPro"/>
</dbReference>
<dbReference type="GO" id="GO:0016020">
    <property type="term" value="C:membrane"/>
    <property type="evidence" value="ECO:0007669"/>
    <property type="project" value="UniProtKB-SubCell"/>
</dbReference>
<gene>
    <name evidence="7" type="ORF">SADUNF_Sadunf16G0175400</name>
</gene>
<feature type="transmembrane region" description="Helical" evidence="6">
    <location>
        <begin position="134"/>
        <end position="152"/>
    </location>
</feature>
<evidence type="ECO:0000313" key="7">
    <source>
        <dbReference type="EMBL" id="KAF9665925.1"/>
    </source>
</evidence>
<comment type="caution">
    <text evidence="7">The sequence shown here is derived from an EMBL/GenBank/DDBJ whole genome shotgun (WGS) entry which is preliminary data.</text>
</comment>
<feature type="transmembrane region" description="Helical" evidence="6">
    <location>
        <begin position="158"/>
        <end position="176"/>
    </location>
</feature>
<sequence length="347" mass="37854">MFVAGETCGIWTPGTPYRRLHIPVLFAVAVVWANAAVLTAYNNKPPNTQLNCHVDRAWLFSAAPWIKVPYPFRWGRPTFDAVDVLAMMAACSVAIVESTGTIIASSRYGSATPLPPPALSRGFLGITRVGSRRVAQISAGFMLFFSVIAKSGAVLASIPLPIVAALYCVLFAYVAICFCRNRKAFVIQDSNSFPEQIGTAVLCSIVLLSTSLQVNHFNRLLTVIFVGEAASAGLGFLQFCNLNGFRTKFILGFSLFWGPSARQYLNKYLLVSGRGPVHTGATWYRSDTLVLLLFAVYCGAHFGKATCLDRCHTFNLGKKFIFHISSSSSSQEDFSRFSETSHGVNSD</sequence>
<dbReference type="AlphaFoldDB" id="A0A835J950"/>
<feature type="transmembrane region" description="Helical" evidence="6">
    <location>
        <begin position="20"/>
        <end position="41"/>
    </location>
</feature>
<dbReference type="InterPro" id="IPR006043">
    <property type="entry name" value="NCS2"/>
</dbReference>
<evidence type="ECO:0000256" key="3">
    <source>
        <dbReference type="ARBA" id="ARBA00022692"/>
    </source>
</evidence>
<evidence type="ECO:0000256" key="1">
    <source>
        <dbReference type="ARBA" id="ARBA00004141"/>
    </source>
</evidence>
<keyword evidence="5 6" id="KW-0472">Membrane</keyword>
<evidence type="ECO:0000256" key="2">
    <source>
        <dbReference type="ARBA" id="ARBA00008821"/>
    </source>
</evidence>
<dbReference type="Pfam" id="PF00860">
    <property type="entry name" value="Xan_ur_permease"/>
    <property type="match status" value="1"/>
</dbReference>
<feature type="transmembrane region" description="Helical" evidence="6">
    <location>
        <begin position="220"/>
        <end position="240"/>
    </location>
</feature>
<comment type="subcellular location">
    <subcellularLocation>
        <location evidence="1">Membrane</location>
        <topology evidence="1">Multi-pass membrane protein</topology>
    </subcellularLocation>
</comment>
<keyword evidence="8" id="KW-1185">Reference proteome</keyword>
<protein>
    <submittedName>
        <fullName evidence="7">Uncharacterized protein</fullName>
    </submittedName>
</protein>
<dbReference type="OrthoDB" id="1641903at2759"/>
<evidence type="ECO:0000256" key="6">
    <source>
        <dbReference type="SAM" id="Phobius"/>
    </source>
</evidence>
<keyword evidence="3 6" id="KW-0812">Transmembrane</keyword>